<accession>B6K4B1</accession>
<feature type="coiled-coil region" evidence="3">
    <location>
        <begin position="275"/>
        <end position="316"/>
    </location>
</feature>
<evidence type="ECO:0000259" key="5">
    <source>
        <dbReference type="PROSITE" id="PS50031"/>
    </source>
</evidence>
<reference evidence="7 9" key="1">
    <citation type="journal article" date="2011" name="Science">
        <title>Comparative functional genomics of the fission yeasts.</title>
        <authorList>
            <person name="Rhind N."/>
            <person name="Chen Z."/>
            <person name="Yassour M."/>
            <person name="Thompson D.A."/>
            <person name="Haas B.J."/>
            <person name="Habib N."/>
            <person name="Wapinski I."/>
            <person name="Roy S."/>
            <person name="Lin M.F."/>
            <person name="Heiman D.I."/>
            <person name="Young S.K."/>
            <person name="Furuya K."/>
            <person name="Guo Y."/>
            <person name="Pidoux A."/>
            <person name="Chen H.M."/>
            <person name="Robbertse B."/>
            <person name="Goldberg J.M."/>
            <person name="Aoki K."/>
            <person name="Bayne E.H."/>
            <person name="Berlin A.M."/>
            <person name="Desjardins C.A."/>
            <person name="Dobbs E."/>
            <person name="Dukaj L."/>
            <person name="Fan L."/>
            <person name="FitzGerald M.G."/>
            <person name="French C."/>
            <person name="Gujja S."/>
            <person name="Hansen K."/>
            <person name="Keifenheim D."/>
            <person name="Levin J.Z."/>
            <person name="Mosher R.A."/>
            <person name="Mueller C.A."/>
            <person name="Pfiffner J."/>
            <person name="Priest M."/>
            <person name="Russ C."/>
            <person name="Smialowska A."/>
            <person name="Swoboda P."/>
            <person name="Sykes S.M."/>
            <person name="Vaughn M."/>
            <person name="Vengrova S."/>
            <person name="Yoder R."/>
            <person name="Zeng Q."/>
            <person name="Allshire R."/>
            <person name="Baulcombe D."/>
            <person name="Birren B.W."/>
            <person name="Brown W."/>
            <person name="Ekwall K."/>
            <person name="Kellis M."/>
            <person name="Leatherwood J."/>
            <person name="Levin H."/>
            <person name="Margalit H."/>
            <person name="Martienssen R."/>
            <person name="Nieduszynski C.A."/>
            <person name="Spatafora J.W."/>
            <person name="Friedman N."/>
            <person name="Dalgaard J.Z."/>
            <person name="Baumann P."/>
            <person name="Niki H."/>
            <person name="Regev A."/>
            <person name="Nusbaum C."/>
        </authorList>
    </citation>
    <scope>NUCLEOTIDE SEQUENCE [LARGE SCALE GENOMIC DNA]</scope>
    <source>
        <strain evidence="9">yFS275 / FY16936</strain>
    </source>
</reference>
<dbReference type="eggNOG" id="KOG0998">
    <property type="taxonomic scope" value="Eukaryota"/>
</dbReference>
<dbReference type="Gene3D" id="1.10.238.10">
    <property type="entry name" value="EF-hand"/>
    <property type="match status" value="2"/>
</dbReference>
<feature type="domain" description="EH" evidence="5">
    <location>
        <begin position="140"/>
        <end position="228"/>
    </location>
</feature>
<dbReference type="Pfam" id="PF12763">
    <property type="entry name" value="EH"/>
    <property type="match status" value="1"/>
</dbReference>
<dbReference type="OMA" id="HCLRQRN"/>
<sequence>MNSEERDKYWRIFQGLEPKNGYLDQGKAVQVLKSSRLPDSQLEKLWDLGDIDDDGTLDFDEFCVVMKIAFRLINHELSEVPKHIPEELVPASKRHLVAARNALAGEDNMKSLVQEVVDADADPDDDELRDGFEWYMSPSERAQYTQRYTECCDVHGRCTFDSLADRYPNTRVPGVCVRRAWRMVNPKNGQTIDKDQCLVFLHILEKRVLGYRIPHQMPANLKASLRHDHIDYRVEHANTKSINDQGAASQSRDAGKDRSSYSTTPEHTSDRDWELVVLKRELDTYTKRVAQEEEALFESEKQVRELQREKSLLEKAQKIAPLDQQTRHHLEGSLASLEKCAEMLEQLLRRCSAK</sequence>
<dbReference type="HOGENOM" id="CLU_040829_0_0_1"/>
<dbReference type="OrthoDB" id="1716625at2759"/>
<evidence type="ECO:0000256" key="4">
    <source>
        <dbReference type="SAM" id="MobiDB-lite"/>
    </source>
</evidence>
<keyword evidence="1" id="KW-0106">Calcium</keyword>
<proteinExistence type="predicted"/>
<keyword evidence="2 3" id="KW-0175">Coiled coil</keyword>
<dbReference type="AlphaFoldDB" id="B6K4B1"/>
<dbReference type="SMART" id="SM00027">
    <property type="entry name" value="EH"/>
    <property type="match status" value="2"/>
</dbReference>
<feature type="region of interest" description="Disordered" evidence="4">
    <location>
        <begin position="236"/>
        <end position="267"/>
    </location>
</feature>
<dbReference type="PROSITE" id="PS00018">
    <property type="entry name" value="EF_HAND_1"/>
    <property type="match status" value="1"/>
</dbReference>
<dbReference type="PANTHER" id="PTHR11216">
    <property type="entry name" value="EH DOMAIN"/>
    <property type="match status" value="1"/>
</dbReference>
<dbReference type="EMBL" id="KE651167">
    <property type="protein sequence ID" value="EEB08318.1"/>
    <property type="molecule type" value="Genomic_DNA"/>
</dbReference>
<dbReference type="InterPro" id="IPR000261">
    <property type="entry name" value="EH_dom"/>
</dbReference>
<keyword evidence="9" id="KW-1185">Reference proteome</keyword>
<evidence type="ECO:0000256" key="1">
    <source>
        <dbReference type="ARBA" id="ARBA00022837"/>
    </source>
</evidence>
<evidence type="ECO:0000313" key="8">
    <source>
        <dbReference type="JaponicusDB" id="SJAG_03465"/>
    </source>
</evidence>
<dbReference type="PANTHER" id="PTHR11216:SF74">
    <property type="entry name" value="ACTIN CYTOSKELETON-REGULATORY COMPLEX PROTEIN END3"/>
    <property type="match status" value="1"/>
</dbReference>
<dbReference type="InterPro" id="IPR018247">
    <property type="entry name" value="EF_Hand_1_Ca_BS"/>
</dbReference>
<name>B6K4B1_SCHJY</name>
<dbReference type="JaponicusDB" id="SJAG_03465">
    <property type="gene designation" value="end3"/>
</dbReference>
<dbReference type="Proteomes" id="UP000001744">
    <property type="component" value="Unassembled WGS sequence"/>
</dbReference>
<dbReference type="InterPro" id="IPR002048">
    <property type="entry name" value="EF_hand_dom"/>
</dbReference>
<protein>
    <submittedName>
        <fullName evidence="7">Actin cortical patch component End3</fullName>
    </submittedName>
</protein>
<evidence type="ECO:0000256" key="3">
    <source>
        <dbReference type="SAM" id="Coils"/>
    </source>
</evidence>
<evidence type="ECO:0000256" key="2">
    <source>
        <dbReference type="ARBA" id="ARBA00023054"/>
    </source>
</evidence>
<dbReference type="VEuPathDB" id="FungiDB:SJAG_03465"/>
<dbReference type="PROSITE" id="PS50222">
    <property type="entry name" value="EF_HAND_2"/>
    <property type="match status" value="1"/>
</dbReference>
<dbReference type="GO" id="GO:0005509">
    <property type="term" value="F:calcium ion binding"/>
    <property type="evidence" value="ECO:0007669"/>
    <property type="project" value="InterPro"/>
</dbReference>
<feature type="domain" description="EH" evidence="5">
    <location>
        <begin position="5"/>
        <end position="95"/>
    </location>
</feature>
<evidence type="ECO:0000313" key="7">
    <source>
        <dbReference type="EMBL" id="EEB08318.1"/>
    </source>
</evidence>
<dbReference type="SMART" id="SM00054">
    <property type="entry name" value="EFh"/>
    <property type="match status" value="1"/>
</dbReference>
<dbReference type="CDD" id="cd00052">
    <property type="entry name" value="EH"/>
    <property type="match status" value="1"/>
</dbReference>
<gene>
    <name evidence="8" type="primary">end3</name>
    <name evidence="7" type="ORF">SJAG_03465</name>
</gene>
<dbReference type="RefSeq" id="XP_002174611.1">
    <property type="nucleotide sequence ID" value="XM_002174575.2"/>
</dbReference>
<dbReference type="GeneID" id="7051662"/>
<evidence type="ECO:0000313" key="9">
    <source>
        <dbReference type="Proteomes" id="UP000001744"/>
    </source>
</evidence>
<dbReference type="InterPro" id="IPR011992">
    <property type="entry name" value="EF-hand-dom_pair"/>
</dbReference>
<dbReference type="SUPFAM" id="SSF47473">
    <property type="entry name" value="EF-hand"/>
    <property type="match status" value="2"/>
</dbReference>
<dbReference type="STRING" id="402676.B6K4B1"/>
<evidence type="ECO:0000259" key="6">
    <source>
        <dbReference type="PROSITE" id="PS50222"/>
    </source>
</evidence>
<organism evidence="7 9">
    <name type="scientific">Schizosaccharomyces japonicus (strain yFS275 / FY16936)</name>
    <name type="common">Fission yeast</name>
    <dbReference type="NCBI Taxonomy" id="402676"/>
    <lineage>
        <taxon>Eukaryota</taxon>
        <taxon>Fungi</taxon>
        <taxon>Dikarya</taxon>
        <taxon>Ascomycota</taxon>
        <taxon>Taphrinomycotina</taxon>
        <taxon>Schizosaccharomycetes</taxon>
        <taxon>Schizosaccharomycetales</taxon>
        <taxon>Schizosaccharomycetaceae</taxon>
        <taxon>Schizosaccharomyces</taxon>
    </lineage>
</organism>
<feature type="compositionally biased region" description="Polar residues" evidence="4">
    <location>
        <begin position="239"/>
        <end position="252"/>
    </location>
</feature>
<feature type="domain" description="EF-hand" evidence="6">
    <location>
        <begin position="37"/>
        <end position="72"/>
    </location>
</feature>
<dbReference type="PROSITE" id="PS50031">
    <property type="entry name" value="EH"/>
    <property type="match status" value="2"/>
</dbReference>